<comment type="caution">
    <text evidence="1">The sequence shown here is derived from an EMBL/GenBank/DDBJ whole genome shotgun (WGS) entry which is preliminary data.</text>
</comment>
<dbReference type="EMBL" id="BAAAEW010000014">
    <property type="protein sequence ID" value="GAA0752374.1"/>
    <property type="molecule type" value="Genomic_DNA"/>
</dbReference>
<name>A0ABP3V8V7_9BURK</name>
<keyword evidence="2" id="KW-1185">Reference proteome</keyword>
<dbReference type="InterPro" id="IPR016084">
    <property type="entry name" value="Haem_Oase-like_multi-hlx"/>
</dbReference>
<sequence>MNNEFALQGALTDIRSYPDWVQDLVSECEPTRLGVTQHELFRLMRDARLAPGQTRNFLAGIWPVIEQFPQYMALNLLKVALGRVRGHDQARRYLIRNIRVEQNHADHWQAWALAAGLSLDDLVHGAVPPATEALSHWCWHSCERDSLAAGMAATNYAIEGATGEWADLVCASDAYENSLPELHRTKAMKWLKLHAKYDDTHPWEALEIISTLVGMTPNRGYVDLIRSRVLTSYNYMKMALDKCLDAPFPVQVPRWDPSRYEAVRERV</sequence>
<dbReference type="Gene3D" id="1.20.910.10">
    <property type="entry name" value="Heme oxygenase-like"/>
    <property type="match status" value="1"/>
</dbReference>
<proteinExistence type="predicted"/>
<protein>
    <submittedName>
        <fullName evidence="1">TenA family transcriptional regulator</fullName>
    </submittedName>
</protein>
<dbReference type="Pfam" id="PF14518">
    <property type="entry name" value="Haem_oxygenas_2"/>
    <property type="match status" value="1"/>
</dbReference>
<gene>
    <name evidence="1" type="ORF">GCM10009107_26160</name>
</gene>
<dbReference type="SUPFAM" id="SSF48613">
    <property type="entry name" value="Heme oxygenase-like"/>
    <property type="match status" value="1"/>
</dbReference>
<accession>A0ABP3V8V7</accession>
<dbReference type="Proteomes" id="UP001500279">
    <property type="component" value="Unassembled WGS sequence"/>
</dbReference>
<evidence type="ECO:0000313" key="2">
    <source>
        <dbReference type="Proteomes" id="UP001500279"/>
    </source>
</evidence>
<organism evidence="1 2">
    <name type="scientific">Ideonella azotifigens</name>
    <dbReference type="NCBI Taxonomy" id="513160"/>
    <lineage>
        <taxon>Bacteria</taxon>
        <taxon>Pseudomonadati</taxon>
        <taxon>Pseudomonadota</taxon>
        <taxon>Betaproteobacteria</taxon>
        <taxon>Burkholderiales</taxon>
        <taxon>Sphaerotilaceae</taxon>
        <taxon>Ideonella</taxon>
    </lineage>
</organism>
<evidence type="ECO:0000313" key="1">
    <source>
        <dbReference type="EMBL" id="GAA0752374.1"/>
    </source>
</evidence>
<dbReference type="RefSeq" id="WP_141288255.1">
    <property type="nucleotide sequence ID" value="NZ_BAAAEW010000014.1"/>
</dbReference>
<reference evidence="2" key="1">
    <citation type="journal article" date="2019" name="Int. J. Syst. Evol. Microbiol.">
        <title>The Global Catalogue of Microorganisms (GCM) 10K type strain sequencing project: providing services to taxonomists for standard genome sequencing and annotation.</title>
        <authorList>
            <consortium name="The Broad Institute Genomics Platform"/>
            <consortium name="The Broad Institute Genome Sequencing Center for Infectious Disease"/>
            <person name="Wu L."/>
            <person name="Ma J."/>
        </authorList>
    </citation>
    <scope>NUCLEOTIDE SEQUENCE [LARGE SCALE GENOMIC DNA]</scope>
    <source>
        <strain evidence="2">JCM 15503</strain>
    </source>
</reference>